<feature type="transmembrane region" description="Helical" evidence="5">
    <location>
        <begin position="380"/>
        <end position="399"/>
    </location>
</feature>
<dbReference type="Pfam" id="PF00083">
    <property type="entry name" value="Sugar_tr"/>
    <property type="match status" value="1"/>
</dbReference>
<protein>
    <submittedName>
        <fullName evidence="9">Glucose transporter type 1 (inferred by orthology to a D. melanogaster protein)</fullName>
    </submittedName>
</protein>
<feature type="transmembrane region" description="Helical" evidence="5">
    <location>
        <begin position="271"/>
        <end position="293"/>
    </location>
</feature>
<feature type="transmembrane region" description="Helical" evidence="5">
    <location>
        <begin position="63"/>
        <end position="82"/>
    </location>
</feature>
<dbReference type="PROSITE" id="PS00216">
    <property type="entry name" value="SUGAR_TRANSPORT_1"/>
    <property type="match status" value="1"/>
</dbReference>
<keyword evidence="3 5" id="KW-1133">Transmembrane helix</keyword>
<dbReference type="InterPro" id="IPR003663">
    <property type="entry name" value="Sugar/inositol_transpt"/>
</dbReference>
<dbReference type="PROSITE" id="PS50850">
    <property type="entry name" value="MFS"/>
    <property type="match status" value="1"/>
</dbReference>
<sequence length="492" mass="54235">MLTKIPGWRLLLVSFVVNFGGAFHFGYQLVITNPTQQAFLQFLNSSFSAHYDSSLTSQQLRTIWSTTVAVLFIGAIFGSLSIRSVGEHFGRKRGLYFSFATTILATILSIIAFFVNSFELYAISRILIGFAISLSLGLAALYLNESSPKDCRGLISMIIGVMVQFGTVIGAIIAMPNLLGTYDHLWHIYFIEGILLVFTVITLPLMPESPGYLSLCGHEEAASQSIMFFHNCDLSSSKMVLMETKENLKQNSKALSLFEVFSDHQTVRSTFTGMVIAISMAFSGIAGYLFTVINAFAVDIFLHCGLSLMEASIGNIVLSAVSLLSFTDESRIEVAIILSSCIVDRFGRRPLLLITISLIILINLIIFTLMFLFNKFGMMWIGYVLIAVISLFIIIFAMGPGPLTFFVTTELVHQNARAAAQSWASFTQMLSRTVLLGIYLPLQGAIGQAFAYVILFIVPLVAALLFLYFNMPETKNKNINEVSECLSGQSCS</sequence>
<dbReference type="Gene3D" id="1.20.1250.20">
    <property type="entry name" value="MFS general substrate transporter like domains"/>
    <property type="match status" value="1"/>
</dbReference>
<evidence type="ECO:0000259" key="6">
    <source>
        <dbReference type="PROSITE" id="PS50850"/>
    </source>
</evidence>
<comment type="subcellular location">
    <subcellularLocation>
        <location evidence="1">Membrane</location>
        <topology evidence="1">Multi-pass membrane protein</topology>
    </subcellularLocation>
</comment>
<feature type="transmembrane region" description="Helical" evidence="5">
    <location>
        <begin position="94"/>
        <end position="115"/>
    </location>
</feature>
<feature type="transmembrane region" description="Helical" evidence="5">
    <location>
        <begin position="351"/>
        <end position="373"/>
    </location>
</feature>
<keyword evidence="8" id="KW-1185">Reference proteome</keyword>
<proteinExistence type="predicted"/>
<dbReference type="GO" id="GO:0016020">
    <property type="term" value="C:membrane"/>
    <property type="evidence" value="ECO:0007669"/>
    <property type="project" value="UniProtKB-SubCell"/>
</dbReference>
<evidence type="ECO:0000256" key="4">
    <source>
        <dbReference type="ARBA" id="ARBA00023136"/>
    </source>
</evidence>
<reference evidence="7 8" key="2">
    <citation type="submission" date="2018-11" db="EMBL/GenBank/DDBJ databases">
        <authorList>
            <consortium name="Pathogen Informatics"/>
        </authorList>
    </citation>
    <scope>NUCLEOTIDE SEQUENCE [LARGE SCALE GENOMIC DNA]</scope>
</reference>
<dbReference type="InterPro" id="IPR005828">
    <property type="entry name" value="MFS_sugar_transport-like"/>
</dbReference>
<evidence type="ECO:0000313" key="9">
    <source>
        <dbReference type="WBParaSite" id="ASIM_0001289201-mRNA-1"/>
    </source>
</evidence>
<dbReference type="InterPro" id="IPR036259">
    <property type="entry name" value="MFS_trans_sf"/>
</dbReference>
<organism evidence="9">
    <name type="scientific">Anisakis simplex</name>
    <name type="common">Herring worm</name>
    <dbReference type="NCBI Taxonomy" id="6269"/>
    <lineage>
        <taxon>Eukaryota</taxon>
        <taxon>Metazoa</taxon>
        <taxon>Ecdysozoa</taxon>
        <taxon>Nematoda</taxon>
        <taxon>Chromadorea</taxon>
        <taxon>Rhabditida</taxon>
        <taxon>Spirurina</taxon>
        <taxon>Ascaridomorpha</taxon>
        <taxon>Ascaridoidea</taxon>
        <taxon>Anisakidae</taxon>
        <taxon>Anisakis</taxon>
        <taxon>Anisakis simplex complex</taxon>
    </lineage>
</organism>
<accession>A0A0M3JX39</accession>
<dbReference type="EMBL" id="UYRR01031175">
    <property type="protein sequence ID" value="VDK47172.1"/>
    <property type="molecule type" value="Genomic_DNA"/>
</dbReference>
<dbReference type="InterPro" id="IPR045263">
    <property type="entry name" value="GLUT"/>
</dbReference>
<keyword evidence="2 5" id="KW-0812">Transmembrane</keyword>
<feature type="domain" description="Major facilitator superfamily (MFS) profile" evidence="6">
    <location>
        <begin position="14"/>
        <end position="475"/>
    </location>
</feature>
<feature type="transmembrane region" description="Helical" evidence="5">
    <location>
        <begin position="449"/>
        <end position="469"/>
    </location>
</feature>
<dbReference type="SUPFAM" id="SSF103473">
    <property type="entry name" value="MFS general substrate transporter"/>
    <property type="match status" value="1"/>
</dbReference>
<dbReference type="AlphaFoldDB" id="A0A0M3JX39"/>
<evidence type="ECO:0000256" key="2">
    <source>
        <dbReference type="ARBA" id="ARBA00022692"/>
    </source>
</evidence>
<dbReference type="OrthoDB" id="4142200at2759"/>
<evidence type="ECO:0000256" key="1">
    <source>
        <dbReference type="ARBA" id="ARBA00004141"/>
    </source>
</evidence>
<reference evidence="9" key="1">
    <citation type="submission" date="2017-02" db="UniProtKB">
        <authorList>
            <consortium name="WormBaseParasite"/>
        </authorList>
    </citation>
    <scope>IDENTIFICATION</scope>
</reference>
<evidence type="ECO:0000313" key="8">
    <source>
        <dbReference type="Proteomes" id="UP000267096"/>
    </source>
</evidence>
<dbReference type="GO" id="GO:0015149">
    <property type="term" value="F:hexose transmembrane transporter activity"/>
    <property type="evidence" value="ECO:0007669"/>
    <property type="project" value="TreeGrafter"/>
</dbReference>
<evidence type="ECO:0000256" key="5">
    <source>
        <dbReference type="SAM" id="Phobius"/>
    </source>
</evidence>
<dbReference type="InterPro" id="IPR005829">
    <property type="entry name" value="Sugar_transporter_CS"/>
</dbReference>
<dbReference type="PANTHER" id="PTHR23503:SF96">
    <property type="entry name" value="MAJOR FACILITATOR SUPERFAMILY (MFS) PROFILE DOMAIN-CONTAINING PROTEIN"/>
    <property type="match status" value="1"/>
</dbReference>
<dbReference type="PANTHER" id="PTHR23503">
    <property type="entry name" value="SOLUTE CARRIER FAMILY 2"/>
    <property type="match status" value="1"/>
</dbReference>
<evidence type="ECO:0000313" key="7">
    <source>
        <dbReference type="EMBL" id="VDK47172.1"/>
    </source>
</evidence>
<feature type="transmembrane region" description="Helical" evidence="5">
    <location>
        <begin position="121"/>
        <end position="142"/>
    </location>
</feature>
<dbReference type="InterPro" id="IPR020846">
    <property type="entry name" value="MFS_dom"/>
</dbReference>
<dbReference type="WBParaSite" id="ASIM_0001289201-mRNA-1">
    <property type="protein sequence ID" value="ASIM_0001289201-mRNA-1"/>
    <property type="gene ID" value="ASIM_0001289201"/>
</dbReference>
<dbReference type="Proteomes" id="UP000267096">
    <property type="component" value="Unassembled WGS sequence"/>
</dbReference>
<dbReference type="PRINTS" id="PR00171">
    <property type="entry name" value="SUGRTRNSPORT"/>
</dbReference>
<evidence type="ECO:0000256" key="3">
    <source>
        <dbReference type="ARBA" id="ARBA00022989"/>
    </source>
</evidence>
<gene>
    <name evidence="7" type="ORF">ASIM_LOCUS12358</name>
</gene>
<name>A0A0M3JX39_ANISI</name>
<feature type="transmembrane region" description="Helical" evidence="5">
    <location>
        <begin position="186"/>
        <end position="205"/>
    </location>
</feature>
<keyword evidence="4 5" id="KW-0472">Membrane</keyword>
<feature type="transmembrane region" description="Helical" evidence="5">
    <location>
        <begin position="154"/>
        <end position="174"/>
    </location>
</feature>
<feature type="transmembrane region" description="Helical" evidence="5">
    <location>
        <begin position="7"/>
        <end position="27"/>
    </location>
</feature>